<proteinExistence type="predicted"/>
<dbReference type="InParanoid" id="A0A6L2PK29"/>
<keyword evidence="3" id="KW-0812">Transmembrane</keyword>
<dbReference type="PANTHER" id="PTHR42643">
    <property type="entry name" value="IONOTROPIC RECEPTOR 20A-RELATED"/>
    <property type="match status" value="1"/>
</dbReference>
<evidence type="ECO:0000256" key="8">
    <source>
        <dbReference type="SAM" id="SignalP"/>
    </source>
</evidence>
<sequence>MQLTRLMIFLEYLGILQLTFSMNKPELLAEEQRHIVLCVSNIVHQHLLPRQSLLVSTSSVRHNATTPTPTHTHLHEDDFDMVDTFLRNLSDSGRWSVEVSRLGAPEPEILNENFLKHDTYIIFTGIQKKQSDIIRSVSEQLYKLQKSGSWNYRARFVVLTSVHITVSTQELAFKIFEEMWEFYSVMNVLLVISVSNFKFNDIVMETTTPKESTPEIELQLFSWFPYTSPIHCDKLNEAVLLDRWNSNGQFVLKANLFPEKVPKTFHRCSTKVISFIYPPVVMETSDKNYTGLEVRFIEVIFKKLNLTAKYVISPFKRDNFYQKASDTILQIEPASSDIAIGVLPFDASQSDIAEATIPYLHIKVACNRRICATETHLNPPYDIIKKNRKECKTIYACLRRVIEHKDFATILDNFHAEYFKTRLLFHNIHVPVCTLQEDVMIYRVSTYMAKGHPLLHRFNKIITHMFEAGLHEKWQNDFMSSTRLYDRRLDDDDTNLSDFATNKLNTDYSPYSLIRLKVVFHTLLIGHVCSTLVFLAEVLHYTACFTEAPSISLYNLQGHQHIRTKSL</sequence>
<accession>A0A6L2PK29</accession>
<name>A0A6L2PK29_COPFO</name>
<keyword evidence="2" id="KW-1003">Cell membrane</keyword>
<dbReference type="OrthoDB" id="6506757at2759"/>
<keyword evidence="10" id="KW-1185">Reference proteome</keyword>
<comment type="caution">
    <text evidence="9">The sequence shown here is derived from an EMBL/GenBank/DDBJ whole genome shotgun (WGS) entry which is preliminary data.</text>
</comment>
<dbReference type="Proteomes" id="UP000502823">
    <property type="component" value="Unassembled WGS sequence"/>
</dbReference>
<feature type="chain" id="PRO_5027061382" description="Ionotropic glutamate receptor L-glutamate and glycine-binding domain-containing protein" evidence="8">
    <location>
        <begin position="22"/>
        <end position="567"/>
    </location>
</feature>
<dbReference type="Gene3D" id="3.40.190.10">
    <property type="entry name" value="Periplasmic binding protein-like II"/>
    <property type="match status" value="1"/>
</dbReference>
<evidence type="ECO:0008006" key="11">
    <source>
        <dbReference type="Google" id="ProtNLM"/>
    </source>
</evidence>
<protein>
    <recommendedName>
        <fullName evidence="11">Ionotropic glutamate receptor L-glutamate and glycine-binding domain-containing protein</fullName>
    </recommendedName>
</protein>
<keyword evidence="4" id="KW-1133">Transmembrane helix</keyword>
<evidence type="ECO:0000256" key="1">
    <source>
        <dbReference type="ARBA" id="ARBA00004651"/>
    </source>
</evidence>
<dbReference type="AlphaFoldDB" id="A0A6L2PK29"/>
<keyword evidence="7" id="KW-0325">Glycoprotein</keyword>
<organism evidence="9 10">
    <name type="scientific">Coptotermes formosanus</name>
    <name type="common">Formosan subterranean termite</name>
    <dbReference type="NCBI Taxonomy" id="36987"/>
    <lineage>
        <taxon>Eukaryota</taxon>
        <taxon>Metazoa</taxon>
        <taxon>Ecdysozoa</taxon>
        <taxon>Arthropoda</taxon>
        <taxon>Hexapoda</taxon>
        <taxon>Insecta</taxon>
        <taxon>Pterygota</taxon>
        <taxon>Neoptera</taxon>
        <taxon>Polyneoptera</taxon>
        <taxon>Dictyoptera</taxon>
        <taxon>Blattodea</taxon>
        <taxon>Blattoidea</taxon>
        <taxon>Termitoidae</taxon>
        <taxon>Rhinotermitidae</taxon>
        <taxon>Coptotermes</taxon>
    </lineage>
</organism>
<feature type="signal peptide" evidence="8">
    <location>
        <begin position="1"/>
        <end position="21"/>
    </location>
</feature>
<dbReference type="GO" id="GO:0005886">
    <property type="term" value="C:plasma membrane"/>
    <property type="evidence" value="ECO:0007669"/>
    <property type="project" value="UniProtKB-SubCell"/>
</dbReference>
<evidence type="ECO:0000313" key="9">
    <source>
        <dbReference type="EMBL" id="GFG32931.1"/>
    </source>
</evidence>
<evidence type="ECO:0000256" key="7">
    <source>
        <dbReference type="ARBA" id="ARBA00023180"/>
    </source>
</evidence>
<keyword evidence="5" id="KW-0472">Membrane</keyword>
<comment type="subcellular location">
    <subcellularLocation>
        <location evidence="1">Cell membrane</location>
        <topology evidence="1">Multi-pass membrane protein</topology>
    </subcellularLocation>
</comment>
<keyword evidence="6" id="KW-0675">Receptor</keyword>
<evidence type="ECO:0000256" key="3">
    <source>
        <dbReference type="ARBA" id="ARBA00022692"/>
    </source>
</evidence>
<evidence type="ECO:0000313" key="10">
    <source>
        <dbReference type="Proteomes" id="UP000502823"/>
    </source>
</evidence>
<dbReference type="SUPFAM" id="SSF53850">
    <property type="entry name" value="Periplasmic binding protein-like II"/>
    <property type="match status" value="1"/>
</dbReference>
<reference evidence="10" key="1">
    <citation type="submission" date="2020-01" db="EMBL/GenBank/DDBJ databases">
        <title>Draft genome sequence of the Termite Coptotermes fromosanus.</title>
        <authorList>
            <person name="Itakura S."/>
            <person name="Yosikawa Y."/>
            <person name="Umezawa K."/>
        </authorList>
    </citation>
    <scope>NUCLEOTIDE SEQUENCE [LARGE SCALE GENOMIC DNA]</scope>
</reference>
<dbReference type="EMBL" id="BLKM01000390">
    <property type="protein sequence ID" value="GFG32931.1"/>
    <property type="molecule type" value="Genomic_DNA"/>
</dbReference>
<keyword evidence="8" id="KW-0732">Signal</keyword>
<dbReference type="PANTHER" id="PTHR42643:SF30">
    <property type="entry name" value="IONOTROPIC RECEPTOR 40A-RELATED"/>
    <property type="match status" value="1"/>
</dbReference>
<evidence type="ECO:0000256" key="6">
    <source>
        <dbReference type="ARBA" id="ARBA00023170"/>
    </source>
</evidence>
<evidence type="ECO:0000256" key="2">
    <source>
        <dbReference type="ARBA" id="ARBA00022475"/>
    </source>
</evidence>
<evidence type="ECO:0000256" key="5">
    <source>
        <dbReference type="ARBA" id="ARBA00023136"/>
    </source>
</evidence>
<gene>
    <name evidence="9" type="ORF">Cfor_04102</name>
</gene>
<dbReference type="InterPro" id="IPR052192">
    <property type="entry name" value="Insect_Ionotropic_Sensory_Rcpt"/>
</dbReference>
<evidence type="ECO:0000256" key="4">
    <source>
        <dbReference type="ARBA" id="ARBA00022989"/>
    </source>
</evidence>